<evidence type="ECO:0000313" key="2">
    <source>
        <dbReference type="EMBL" id="KAL3278031.1"/>
    </source>
</evidence>
<name>A0ABD2NGX1_9CUCU</name>
<evidence type="ECO:0000313" key="3">
    <source>
        <dbReference type="Proteomes" id="UP001516400"/>
    </source>
</evidence>
<feature type="compositionally biased region" description="Basic and acidic residues" evidence="1">
    <location>
        <begin position="220"/>
        <end position="231"/>
    </location>
</feature>
<dbReference type="AlphaFoldDB" id="A0ABD2NGX1"/>
<dbReference type="EMBL" id="JABFTP020000103">
    <property type="protein sequence ID" value="KAL3278031.1"/>
    <property type="molecule type" value="Genomic_DNA"/>
</dbReference>
<organism evidence="2 3">
    <name type="scientific">Cryptolaemus montrouzieri</name>
    <dbReference type="NCBI Taxonomy" id="559131"/>
    <lineage>
        <taxon>Eukaryota</taxon>
        <taxon>Metazoa</taxon>
        <taxon>Ecdysozoa</taxon>
        <taxon>Arthropoda</taxon>
        <taxon>Hexapoda</taxon>
        <taxon>Insecta</taxon>
        <taxon>Pterygota</taxon>
        <taxon>Neoptera</taxon>
        <taxon>Endopterygota</taxon>
        <taxon>Coleoptera</taxon>
        <taxon>Polyphaga</taxon>
        <taxon>Cucujiformia</taxon>
        <taxon>Coccinelloidea</taxon>
        <taxon>Coccinellidae</taxon>
        <taxon>Scymninae</taxon>
        <taxon>Scymnini</taxon>
        <taxon>Cryptolaemus</taxon>
    </lineage>
</organism>
<dbReference type="Proteomes" id="UP001516400">
    <property type="component" value="Unassembled WGS sequence"/>
</dbReference>
<accession>A0ABD2NGX1</accession>
<protein>
    <submittedName>
        <fullName evidence="2">Uncharacterized protein</fullName>
    </submittedName>
</protein>
<evidence type="ECO:0000256" key="1">
    <source>
        <dbReference type="SAM" id="MobiDB-lite"/>
    </source>
</evidence>
<gene>
    <name evidence="2" type="ORF">HHI36_013372</name>
</gene>
<reference evidence="2 3" key="1">
    <citation type="journal article" date="2021" name="BMC Biol.">
        <title>Horizontally acquired antibacterial genes associated with adaptive radiation of ladybird beetles.</title>
        <authorList>
            <person name="Li H.S."/>
            <person name="Tang X.F."/>
            <person name="Huang Y.H."/>
            <person name="Xu Z.Y."/>
            <person name="Chen M.L."/>
            <person name="Du X.Y."/>
            <person name="Qiu B.Y."/>
            <person name="Chen P.T."/>
            <person name="Zhang W."/>
            <person name="Slipinski A."/>
            <person name="Escalona H.E."/>
            <person name="Waterhouse R.M."/>
            <person name="Zwick A."/>
            <person name="Pang H."/>
        </authorList>
    </citation>
    <scope>NUCLEOTIDE SEQUENCE [LARGE SCALE GENOMIC DNA]</scope>
    <source>
        <strain evidence="2">SYSU2018</strain>
    </source>
</reference>
<feature type="compositionally biased region" description="Basic and acidic residues" evidence="1">
    <location>
        <begin position="243"/>
        <end position="254"/>
    </location>
</feature>
<keyword evidence="3" id="KW-1185">Reference proteome</keyword>
<proteinExistence type="predicted"/>
<feature type="compositionally biased region" description="Basic residues" evidence="1">
    <location>
        <begin position="232"/>
        <end position="242"/>
    </location>
</feature>
<comment type="caution">
    <text evidence="2">The sequence shown here is derived from an EMBL/GenBank/DDBJ whole genome shotgun (WGS) entry which is preliminary data.</text>
</comment>
<sequence>MASRPVVFVLGTQMPSTIQNASIIIQTENFTQEDISEMPVVFANDDTEYSISGLLKNDAALSSNPKISSQYLAPITLGTIAVPSTSITRPSISSSTVDKVSIPDTHNFRETPMQNPTTIIDQATASRTGSTSTECESPSVIDDVSNFLYEAAPREHLKTQETVRPPETEILLNLTLLSNLNMPSTSFATSEEIRPFPKAPPRLEDRRSVRKRKSTIYTDTPEKENLMEMKQKQKRKVTFKKTKSVEQFRRLKNN</sequence>
<feature type="region of interest" description="Disordered" evidence="1">
    <location>
        <begin position="211"/>
        <end position="254"/>
    </location>
</feature>